<reference evidence="2" key="1">
    <citation type="journal article" date="2023" name="Mol. Biol. Evol.">
        <title>Third-Generation Sequencing Reveals the Adaptive Role of the Epigenome in Three Deep-Sea Polychaetes.</title>
        <authorList>
            <person name="Perez M."/>
            <person name="Aroh O."/>
            <person name="Sun Y."/>
            <person name="Lan Y."/>
            <person name="Juniper S.K."/>
            <person name="Young C.R."/>
            <person name="Angers B."/>
            <person name="Qian P.Y."/>
        </authorList>
    </citation>
    <scope>NUCLEOTIDE SEQUENCE</scope>
    <source>
        <strain evidence="2">R07B-5</strain>
    </source>
</reference>
<accession>A0AAD9JPI4</accession>
<gene>
    <name evidence="2" type="ORF">NP493_1958g00025</name>
</gene>
<dbReference type="Proteomes" id="UP001209878">
    <property type="component" value="Unassembled WGS sequence"/>
</dbReference>
<name>A0AAD9JPI4_RIDPI</name>
<evidence type="ECO:0000313" key="2">
    <source>
        <dbReference type="EMBL" id="KAK2156572.1"/>
    </source>
</evidence>
<dbReference type="AlphaFoldDB" id="A0AAD9JPI4"/>
<dbReference type="EMBL" id="JAODUO010001956">
    <property type="protein sequence ID" value="KAK2156572.1"/>
    <property type="molecule type" value="Genomic_DNA"/>
</dbReference>
<keyword evidence="3" id="KW-1185">Reference proteome</keyword>
<feature type="signal peptide" evidence="1">
    <location>
        <begin position="1"/>
        <end position="20"/>
    </location>
</feature>
<sequence length="87" mass="9574">MTTAPWLLVAAATCLVYVGSQPTCDIPSGHQDGEFVRGPHEPKGGELCKQDDLVEIISRRCERRYCCEAGCTCRDDIHESSSACKDR</sequence>
<keyword evidence="1" id="KW-0732">Signal</keyword>
<protein>
    <submittedName>
        <fullName evidence="2">Uncharacterized protein</fullName>
    </submittedName>
</protein>
<evidence type="ECO:0000256" key="1">
    <source>
        <dbReference type="SAM" id="SignalP"/>
    </source>
</evidence>
<comment type="caution">
    <text evidence="2">The sequence shown here is derived from an EMBL/GenBank/DDBJ whole genome shotgun (WGS) entry which is preliminary data.</text>
</comment>
<evidence type="ECO:0000313" key="3">
    <source>
        <dbReference type="Proteomes" id="UP001209878"/>
    </source>
</evidence>
<proteinExistence type="predicted"/>
<feature type="chain" id="PRO_5041959640" evidence="1">
    <location>
        <begin position="21"/>
        <end position="87"/>
    </location>
</feature>
<organism evidence="2 3">
    <name type="scientific">Ridgeia piscesae</name>
    <name type="common">Tubeworm</name>
    <dbReference type="NCBI Taxonomy" id="27915"/>
    <lineage>
        <taxon>Eukaryota</taxon>
        <taxon>Metazoa</taxon>
        <taxon>Spiralia</taxon>
        <taxon>Lophotrochozoa</taxon>
        <taxon>Annelida</taxon>
        <taxon>Polychaeta</taxon>
        <taxon>Sedentaria</taxon>
        <taxon>Canalipalpata</taxon>
        <taxon>Sabellida</taxon>
        <taxon>Siboglinidae</taxon>
        <taxon>Ridgeia</taxon>
    </lineage>
</organism>